<dbReference type="PANTHER" id="PTHR23338">
    <property type="entry name" value="SMALL NUCLEAR RIBONUCLEOPROTEIN SM"/>
    <property type="match status" value="1"/>
</dbReference>
<dbReference type="GO" id="GO:0000398">
    <property type="term" value="P:mRNA splicing, via spliceosome"/>
    <property type="evidence" value="ECO:0007669"/>
    <property type="project" value="InterPro"/>
</dbReference>
<keyword evidence="8 9" id="KW-0687">Ribonucleoprotein</keyword>
<evidence type="ECO:0000313" key="13">
    <source>
        <dbReference type="Proteomes" id="UP000694554"/>
    </source>
</evidence>
<sequence length="231" mass="24575">MLPLSLLKTAQNHPMLVELKNGETYNGHLVSCDNWMNINLREVICTSRVSALHPESALAAWGPWGSSGLVGRASGGRVARNAHWDLGLYRASVSSPPSGVKALPWTCGRSGRVPTTAYTTSHPARGGASCRGGARGTSQDVGGNSRTRLQVSLVPWTLHLRGCCPAGTELLLHPRVPPLTKKDLGLGGASGHKSLLYREGVASRAGPTLLVSLCCLWSWLWALPTMWAVVA</sequence>
<evidence type="ECO:0000256" key="7">
    <source>
        <dbReference type="ARBA" id="ARBA00023242"/>
    </source>
</evidence>
<keyword evidence="4 9" id="KW-0747">Spliceosome</keyword>
<dbReference type="CDD" id="cd01723">
    <property type="entry name" value="LSm4"/>
    <property type="match status" value="1"/>
</dbReference>
<comment type="subcellular location">
    <subcellularLocation>
        <location evidence="1 9">Nucleus</location>
    </subcellularLocation>
</comment>
<reference evidence="12" key="1">
    <citation type="submission" date="2019-08" db="EMBL/GenBank/DDBJ databases">
        <title>Phocoena sinus (Vaquita) genome, mPhoSin1, primary haplotype.</title>
        <authorList>
            <person name="Morin P."/>
            <person name="Mountcastle J."/>
            <person name="Fungtammasan C."/>
            <person name="Rhie A."/>
            <person name="Rojas-Bracho L."/>
            <person name="Smith C.R."/>
            <person name="Taylor B.L."/>
            <person name="Gulland F.M.D."/>
            <person name="Musser W."/>
            <person name="Houck M."/>
            <person name="Haase B."/>
            <person name="Paez S."/>
            <person name="Howe K."/>
            <person name="Torrance J."/>
            <person name="Formenti G."/>
            <person name="Phillippy A."/>
            <person name="Ryder O."/>
            <person name="Jarvis E.D."/>
            <person name="Fedrigo O."/>
        </authorList>
    </citation>
    <scope>NUCLEOTIDE SEQUENCE [LARGE SCALE GENOMIC DNA]</scope>
</reference>
<dbReference type="GO" id="GO:0003723">
    <property type="term" value="F:RNA binding"/>
    <property type="evidence" value="ECO:0007669"/>
    <property type="project" value="UniProtKB-KW"/>
</dbReference>
<comment type="similarity">
    <text evidence="2 9">Belongs to the snRNP Sm proteins family.</text>
</comment>
<feature type="region of interest" description="Disordered" evidence="10">
    <location>
        <begin position="116"/>
        <end position="143"/>
    </location>
</feature>
<dbReference type="InterPro" id="IPR047575">
    <property type="entry name" value="Sm"/>
</dbReference>
<keyword evidence="6 9" id="KW-0508">mRNA splicing</keyword>
<dbReference type="Gene3D" id="2.30.30.100">
    <property type="match status" value="1"/>
</dbReference>
<evidence type="ECO:0000256" key="2">
    <source>
        <dbReference type="ARBA" id="ARBA00006850"/>
    </source>
</evidence>
<reference evidence="12" key="3">
    <citation type="submission" date="2025-09" db="UniProtKB">
        <authorList>
            <consortium name="Ensembl"/>
        </authorList>
    </citation>
    <scope>IDENTIFICATION</scope>
</reference>
<evidence type="ECO:0000256" key="1">
    <source>
        <dbReference type="ARBA" id="ARBA00004123"/>
    </source>
</evidence>
<comment type="function">
    <text evidence="9">Binds specifically to the 3'-terminal U-tract of U6 snRNA.</text>
</comment>
<feature type="domain" description="Sm" evidence="11">
    <location>
        <begin position="2"/>
        <end position="58"/>
    </location>
</feature>
<evidence type="ECO:0000256" key="3">
    <source>
        <dbReference type="ARBA" id="ARBA00022664"/>
    </source>
</evidence>
<keyword evidence="3 9" id="KW-0507">mRNA processing</keyword>
<organism evidence="12 13">
    <name type="scientific">Phocoena sinus</name>
    <name type="common">Vaquita</name>
    <dbReference type="NCBI Taxonomy" id="42100"/>
    <lineage>
        <taxon>Eukaryota</taxon>
        <taxon>Metazoa</taxon>
        <taxon>Chordata</taxon>
        <taxon>Craniata</taxon>
        <taxon>Vertebrata</taxon>
        <taxon>Euteleostomi</taxon>
        <taxon>Mammalia</taxon>
        <taxon>Eutheria</taxon>
        <taxon>Laurasiatheria</taxon>
        <taxon>Artiodactyla</taxon>
        <taxon>Whippomorpha</taxon>
        <taxon>Cetacea</taxon>
        <taxon>Odontoceti</taxon>
        <taxon>Phocoenidae</taxon>
        <taxon>Phocoena</taxon>
    </lineage>
</organism>
<protein>
    <recommendedName>
        <fullName evidence="9">U6 snRNA-associated Sm-like protein LSm4</fullName>
    </recommendedName>
</protein>
<comment type="subunit">
    <text evidence="9">LSm subunits form a heteromer with a doughnut shape.</text>
</comment>
<reference evidence="12" key="2">
    <citation type="submission" date="2025-08" db="UniProtKB">
        <authorList>
            <consortium name="Ensembl"/>
        </authorList>
    </citation>
    <scope>IDENTIFICATION</scope>
</reference>
<gene>
    <name evidence="9 12" type="primary">LSM4</name>
</gene>
<evidence type="ECO:0000256" key="8">
    <source>
        <dbReference type="ARBA" id="ARBA00023274"/>
    </source>
</evidence>
<evidence type="ECO:0000259" key="11">
    <source>
        <dbReference type="PROSITE" id="PS52002"/>
    </source>
</evidence>
<keyword evidence="13" id="KW-1185">Reference proteome</keyword>
<name>A0A8C9BA56_PHOSS</name>
<proteinExistence type="inferred from homology"/>
<evidence type="ECO:0000256" key="10">
    <source>
        <dbReference type="SAM" id="MobiDB-lite"/>
    </source>
</evidence>
<dbReference type="GO" id="GO:0000956">
    <property type="term" value="P:nuclear-transcribed mRNA catabolic process"/>
    <property type="evidence" value="ECO:0007669"/>
    <property type="project" value="UniProtKB-UniRule"/>
</dbReference>
<dbReference type="SMART" id="SM00651">
    <property type="entry name" value="Sm"/>
    <property type="match status" value="1"/>
</dbReference>
<evidence type="ECO:0000256" key="5">
    <source>
        <dbReference type="ARBA" id="ARBA00022884"/>
    </source>
</evidence>
<dbReference type="Ensembl" id="ENSPSNT00000004793.1">
    <property type="protein sequence ID" value="ENSPSNP00000004194.1"/>
    <property type="gene ID" value="ENSPSNG00000003131.1"/>
</dbReference>
<accession>A0A8C9BA56</accession>
<dbReference type="InterPro" id="IPR034101">
    <property type="entry name" value="Lsm4"/>
</dbReference>
<keyword evidence="7 9" id="KW-0539">Nucleus</keyword>
<dbReference type="PROSITE" id="PS52002">
    <property type="entry name" value="SM"/>
    <property type="match status" value="1"/>
</dbReference>
<dbReference type="InterPro" id="IPR001163">
    <property type="entry name" value="Sm_dom_euk/arc"/>
</dbReference>
<dbReference type="InterPro" id="IPR027141">
    <property type="entry name" value="LSm4/Sm_D1/D3"/>
</dbReference>
<keyword evidence="5 9" id="KW-0694">RNA-binding</keyword>
<evidence type="ECO:0000256" key="6">
    <source>
        <dbReference type="ARBA" id="ARBA00023187"/>
    </source>
</evidence>
<evidence type="ECO:0000313" key="12">
    <source>
        <dbReference type="Ensembl" id="ENSPSNP00000004194.1"/>
    </source>
</evidence>
<dbReference type="SUPFAM" id="SSF50182">
    <property type="entry name" value="Sm-like ribonucleoproteins"/>
    <property type="match status" value="1"/>
</dbReference>
<evidence type="ECO:0000256" key="9">
    <source>
        <dbReference type="RuleBase" id="RU365049"/>
    </source>
</evidence>
<dbReference type="GO" id="GO:0005681">
    <property type="term" value="C:spliceosomal complex"/>
    <property type="evidence" value="ECO:0007669"/>
    <property type="project" value="UniProtKB-UniRule"/>
</dbReference>
<dbReference type="GeneTree" id="ENSGT00610000086173"/>
<dbReference type="Proteomes" id="UP000694554">
    <property type="component" value="Chromosome 3"/>
</dbReference>
<dbReference type="AlphaFoldDB" id="A0A8C9BA56"/>
<dbReference type="Pfam" id="PF01423">
    <property type="entry name" value="LSM"/>
    <property type="match status" value="1"/>
</dbReference>
<dbReference type="InterPro" id="IPR010920">
    <property type="entry name" value="LSM_dom_sf"/>
</dbReference>
<evidence type="ECO:0000256" key="4">
    <source>
        <dbReference type="ARBA" id="ARBA00022728"/>
    </source>
</evidence>